<keyword evidence="8 9" id="KW-0472">Membrane</keyword>
<evidence type="ECO:0000259" key="11">
    <source>
        <dbReference type="PROSITE" id="PS50928"/>
    </source>
</evidence>
<proteinExistence type="inferred from homology"/>
<dbReference type="CDD" id="cd06261">
    <property type="entry name" value="TM_PBP2"/>
    <property type="match status" value="1"/>
</dbReference>
<evidence type="ECO:0000256" key="9">
    <source>
        <dbReference type="RuleBase" id="RU363032"/>
    </source>
</evidence>
<dbReference type="PANTHER" id="PTHR30183:SF3">
    <property type="entry name" value="MOLYBDENUM TRANSPORT SYSTEM PERMEASE PROTEIN MODB"/>
    <property type="match status" value="1"/>
</dbReference>
<evidence type="ECO:0000313" key="13">
    <source>
        <dbReference type="Proteomes" id="UP001304683"/>
    </source>
</evidence>
<keyword evidence="13" id="KW-1185">Reference proteome</keyword>
<keyword evidence="3 9" id="KW-0813">Transport</keyword>
<feature type="transmembrane region" description="Helical" evidence="9">
    <location>
        <begin position="13"/>
        <end position="37"/>
    </location>
</feature>
<accession>A0ABZ0QMV8</accession>
<dbReference type="InterPro" id="IPR035906">
    <property type="entry name" value="MetI-like_sf"/>
</dbReference>
<dbReference type="NCBIfam" id="TIGR02141">
    <property type="entry name" value="modB_ABC"/>
    <property type="match status" value="1"/>
</dbReference>
<comment type="subcellular location">
    <subcellularLocation>
        <location evidence="1 9">Cell membrane</location>
        <topology evidence="1 9">Multi-pass membrane protein</topology>
    </subcellularLocation>
</comment>
<evidence type="ECO:0000256" key="5">
    <source>
        <dbReference type="ARBA" id="ARBA00022505"/>
    </source>
</evidence>
<gene>
    <name evidence="12" type="primary">modB</name>
    <name evidence="12" type="ORF">Q5761_10740</name>
</gene>
<evidence type="ECO:0000256" key="8">
    <source>
        <dbReference type="ARBA" id="ARBA00023136"/>
    </source>
</evidence>
<dbReference type="InterPro" id="IPR011867">
    <property type="entry name" value="ModB_ABC"/>
</dbReference>
<dbReference type="PANTHER" id="PTHR30183">
    <property type="entry name" value="MOLYBDENUM TRANSPORT SYSTEM PERMEASE PROTEIN MODB"/>
    <property type="match status" value="1"/>
</dbReference>
<evidence type="ECO:0000256" key="1">
    <source>
        <dbReference type="ARBA" id="ARBA00004651"/>
    </source>
</evidence>
<dbReference type="Proteomes" id="UP001304683">
    <property type="component" value="Chromosome"/>
</dbReference>
<comment type="similarity">
    <text evidence="2 10">Belongs to the binding-protein-dependent transport system permease family. CysTW subfamily.</text>
</comment>
<evidence type="ECO:0000256" key="4">
    <source>
        <dbReference type="ARBA" id="ARBA00022475"/>
    </source>
</evidence>
<keyword evidence="5 10" id="KW-0500">Molybdenum</keyword>
<feature type="transmembrane region" description="Helical" evidence="9">
    <location>
        <begin position="83"/>
        <end position="108"/>
    </location>
</feature>
<protein>
    <recommendedName>
        <fullName evidence="10">Molybdenum transport system permease</fullName>
    </recommendedName>
</protein>
<evidence type="ECO:0000256" key="10">
    <source>
        <dbReference type="RuleBase" id="RU365097"/>
    </source>
</evidence>
<dbReference type="EMBL" id="CP132508">
    <property type="protein sequence ID" value="WPD18825.1"/>
    <property type="molecule type" value="Genomic_DNA"/>
</dbReference>
<dbReference type="Gene3D" id="1.10.3720.10">
    <property type="entry name" value="MetI-like"/>
    <property type="match status" value="1"/>
</dbReference>
<comment type="caution">
    <text evidence="10">Lacks conserved residue(s) required for the propagation of feature annotation.</text>
</comment>
<comment type="function">
    <text evidence="10">Part of the binding-protein-dependent transport system for molybdenum; probably responsible for the translocation of the substrate across the membrane.</text>
</comment>
<feature type="domain" description="ABC transmembrane type-1" evidence="11">
    <location>
        <begin position="11"/>
        <end position="213"/>
    </location>
</feature>
<keyword evidence="6 9" id="KW-0812">Transmembrane</keyword>
<evidence type="ECO:0000256" key="6">
    <source>
        <dbReference type="ARBA" id="ARBA00022692"/>
    </source>
</evidence>
<organism evidence="12 13">
    <name type="scientific">Thermaerobacter composti</name>
    <dbReference type="NCBI Taxonomy" id="554949"/>
    <lineage>
        <taxon>Bacteria</taxon>
        <taxon>Bacillati</taxon>
        <taxon>Bacillota</taxon>
        <taxon>Clostridia</taxon>
        <taxon>Eubacteriales</taxon>
        <taxon>Clostridiales Family XVII. Incertae Sedis</taxon>
        <taxon>Thermaerobacter</taxon>
    </lineage>
</organism>
<dbReference type="RefSeq" id="WP_318750597.1">
    <property type="nucleotide sequence ID" value="NZ_CP132508.1"/>
</dbReference>
<evidence type="ECO:0000256" key="3">
    <source>
        <dbReference type="ARBA" id="ARBA00022448"/>
    </source>
</evidence>
<dbReference type="PROSITE" id="PS50928">
    <property type="entry name" value="ABC_TM1"/>
    <property type="match status" value="1"/>
</dbReference>
<keyword evidence="4 10" id="KW-1003">Cell membrane</keyword>
<reference evidence="12 13" key="1">
    <citation type="submission" date="2023-08" db="EMBL/GenBank/DDBJ databases">
        <title>Genome sequence of Thermaerobacter compostii strain Ins1, a spore-forming filamentous bacterium isolated from a deep geothermal reservoir.</title>
        <authorList>
            <person name="Bregnard D."/>
            <person name="Gonzalez D."/>
            <person name="Junier P."/>
        </authorList>
    </citation>
    <scope>NUCLEOTIDE SEQUENCE [LARGE SCALE GENOMIC DNA]</scope>
    <source>
        <strain evidence="12 13">Ins1</strain>
    </source>
</reference>
<evidence type="ECO:0000313" key="12">
    <source>
        <dbReference type="EMBL" id="WPD18825.1"/>
    </source>
</evidence>
<feature type="transmembrane region" description="Helical" evidence="9">
    <location>
        <begin position="196"/>
        <end position="215"/>
    </location>
</feature>
<sequence length="233" mass="24227">MVDGPELGVTLRISLAIVVGATALVVAAGLPLAVALARPGWRGRGLVDILVTLPLALPPTVLGFYLLQLIGRTGPVGWLTERLFGGTLVFTPAAAVLAAAVVGLPLFVQPARAALEEVPAEVHEAAAIDGATGWDHLRFITLPLAWRGIVTGVLLAFTRSLGEFGATLMVAGNIPGSTQTLSLAIYSAVQAGREDVAGRLALLLTAVAALSLWAGTRWRRGAHGPAAERRMWL</sequence>
<keyword evidence="7 9" id="KW-1133">Transmembrane helix</keyword>
<dbReference type="Pfam" id="PF00528">
    <property type="entry name" value="BPD_transp_1"/>
    <property type="match status" value="1"/>
</dbReference>
<feature type="transmembrane region" description="Helical" evidence="9">
    <location>
        <begin position="49"/>
        <end position="71"/>
    </location>
</feature>
<dbReference type="SUPFAM" id="SSF161098">
    <property type="entry name" value="MetI-like"/>
    <property type="match status" value="1"/>
</dbReference>
<evidence type="ECO:0000256" key="7">
    <source>
        <dbReference type="ARBA" id="ARBA00022989"/>
    </source>
</evidence>
<dbReference type="InterPro" id="IPR000515">
    <property type="entry name" value="MetI-like"/>
</dbReference>
<name>A0ABZ0QMV8_9FIRM</name>
<evidence type="ECO:0000256" key="2">
    <source>
        <dbReference type="ARBA" id="ARBA00007069"/>
    </source>
</evidence>